<keyword evidence="3 4" id="KW-0326">Glycosidase</keyword>
<dbReference type="InterPro" id="IPR013783">
    <property type="entry name" value="Ig-like_fold"/>
</dbReference>
<sequence>MKVSIKLATTVLASTVMFSGFPASSAAAGNMEDVQGMKKSGHHKPIVENFVDQHATNHTKSLFEYLENTRGKRVLFGHQHSIDEGLTLTGTGKMESDVKNAVGDFPAVFGWDTLSLEGKEKPGVFGDEKKSRKNLITSMQLVHKKGGILALSSHMPNFVTSGSFNDTAGSVVEHILPGGDKNKEFNTFLDNIAKFANGLKDDHGQLIPVLFRPFHEQNGGWFWWGAKTTTTAQYKEIYRYTVEYLRDKKGVHNFLYVYSPNGTFGGSENSYLTTYPGDDYVDVLGMDQYDSQGNPGSQQFLTNLVGDLAMISKMADKKGKVATFSEFGYSPQGMKVSGNGDLHWFTKITNSIKADPDARRIAYMQTWANFGLNGNLFVPYRDAPNSLGSHELLPDFVNFYKDPYTLFLNEVKGVYDYIVKAAKERPFMHIASPTDSAAITTPVTKVRSRVLNMKPSSVTFKVAGSTKEVPMKLDRDGYYSVRWSPDASLNGKSAELIVTSYRGNKVADQQTIKVFVKIPELLMKEYNFTRSIHSVENIGAYPDSIQTSFKHGVLRGEGKLAIDVKGMKRSDTWQELKIQLPDVAQQTDLKNVRRVKFDVLIPAYAGESNPDATVRGLAMLLPDWDTKYGMSTTEKKFSELEIVNIKNKRFARYPVSVDLNDPQKAAAASSLALSIVGSGLQFNGTIYVDNIQLFNTYAEPISDPAVVDDFESYQGDSSALGVKFVHAGGDATAVSLDSSHKSSGNYGLKFDYTLAGSGYAGITKSLGSVDWSSFQTLKFWLAPDGKKQKMVVQLKVDGVSYEAYPSLASTETGWVELPFSQFKVAPWDTANQGKTLNPDNLKKVQDFSVYVNAVDGATLSSTLYLDDIEAVN</sequence>
<dbReference type="Gene3D" id="2.60.120.430">
    <property type="entry name" value="Galactose-binding lectin"/>
    <property type="match status" value="1"/>
</dbReference>
<evidence type="ECO:0000259" key="6">
    <source>
        <dbReference type="PROSITE" id="PS51764"/>
    </source>
</evidence>
<dbReference type="EMBL" id="JAUHTR010000013">
    <property type="protein sequence ID" value="MDN4526664.1"/>
    <property type="molecule type" value="Genomic_DNA"/>
</dbReference>
<organism evidence="7 8">
    <name type="scientific">Fictibacillus fluitans</name>
    <dbReference type="NCBI Taxonomy" id="3058422"/>
    <lineage>
        <taxon>Bacteria</taxon>
        <taxon>Bacillati</taxon>
        <taxon>Bacillota</taxon>
        <taxon>Bacilli</taxon>
        <taxon>Bacillales</taxon>
        <taxon>Fictibacillaceae</taxon>
        <taxon>Fictibacillus</taxon>
    </lineage>
</organism>
<accession>A0ABT8I0V7</accession>
<evidence type="ECO:0000313" key="7">
    <source>
        <dbReference type="EMBL" id="MDN4526664.1"/>
    </source>
</evidence>
<dbReference type="Pfam" id="PF03425">
    <property type="entry name" value="CBM_11"/>
    <property type="match status" value="1"/>
</dbReference>
<dbReference type="PANTHER" id="PTHR40079:SF4">
    <property type="entry name" value="GH26 DOMAIN-CONTAINING PROTEIN-RELATED"/>
    <property type="match status" value="1"/>
</dbReference>
<dbReference type="InterPro" id="IPR008979">
    <property type="entry name" value="Galactose-bd-like_sf"/>
</dbReference>
<dbReference type="InterPro" id="IPR022790">
    <property type="entry name" value="GH26_dom"/>
</dbReference>
<proteinExistence type="inferred from homology"/>
<dbReference type="InterPro" id="IPR005087">
    <property type="entry name" value="CBM11"/>
</dbReference>
<dbReference type="InterPro" id="IPR000805">
    <property type="entry name" value="Glyco_hydro_26"/>
</dbReference>
<protein>
    <submittedName>
        <fullName evidence="7">CIA30 family protein</fullName>
    </submittedName>
</protein>
<keyword evidence="8" id="KW-1185">Reference proteome</keyword>
<evidence type="ECO:0000256" key="4">
    <source>
        <dbReference type="PROSITE-ProRule" id="PRU01100"/>
    </source>
</evidence>
<dbReference type="InterPro" id="IPR017853">
    <property type="entry name" value="GH"/>
</dbReference>
<dbReference type="PROSITE" id="PS51764">
    <property type="entry name" value="GH26"/>
    <property type="match status" value="1"/>
</dbReference>
<dbReference type="RefSeq" id="WP_301167685.1">
    <property type="nucleotide sequence ID" value="NZ_JAUHTR010000013.1"/>
</dbReference>
<feature type="active site" description="Nucleophile" evidence="4">
    <location>
        <position position="326"/>
    </location>
</feature>
<evidence type="ECO:0000313" key="8">
    <source>
        <dbReference type="Proteomes" id="UP001172721"/>
    </source>
</evidence>
<comment type="similarity">
    <text evidence="1 4">Belongs to the glycosyl hydrolase 26 family.</text>
</comment>
<keyword evidence="5" id="KW-0732">Signal</keyword>
<name>A0ABT8I0V7_9BACL</name>
<dbReference type="SUPFAM" id="SSF49785">
    <property type="entry name" value="Galactose-binding domain-like"/>
    <property type="match status" value="2"/>
</dbReference>
<dbReference type="Pfam" id="PF09212">
    <property type="entry name" value="CBM27"/>
    <property type="match status" value="1"/>
</dbReference>
<feature type="active site" description="Proton donor" evidence="4">
    <location>
        <position position="216"/>
    </location>
</feature>
<keyword evidence="2 4" id="KW-0378">Hydrolase</keyword>
<dbReference type="SUPFAM" id="SSF51445">
    <property type="entry name" value="(Trans)glycosidases"/>
    <property type="match status" value="1"/>
</dbReference>
<dbReference type="Gene3D" id="3.20.20.80">
    <property type="entry name" value="Glycosidases"/>
    <property type="match status" value="1"/>
</dbReference>
<feature type="signal peptide" evidence="5">
    <location>
        <begin position="1"/>
        <end position="28"/>
    </location>
</feature>
<evidence type="ECO:0000256" key="3">
    <source>
        <dbReference type="ARBA" id="ARBA00023295"/>
    </source>
</evidence>
<dbReference type="Pfam" id="PF02156">
    <property type="entry name" value="Glyco_hydro_26"/>
    <property type="match status" value="1"/>
</dbReference>
<dbReference type="PRINTS" id="PR00739">
    <property type="entry name" value="GLHYDRLASE26"/>
</dbReference>
<reference evidence="7" key="1">
    <citation type="submission" date="2023-07" db="EMBL/GenBank/DDBJ databases">
        <title>Fictibacillus sp. isolated from freshwater pond.</title>
        <authorList>
            <person name="Kirdat K."/>
            <person name="Bhat A."/>
            <person name="Mourya A."/>
            <person name="Yadav A."/>
        </authorList>
    </citation>
    <scope>NUCLEOTIDE SEQUENCE</scope>
    <source>
        <strain evidence="7">NE201</strain>
    </source>
</reference>
<evidence type="ECO:0000256" key="5">
    <source>
        <dbReference type="SAM" id="SignalP"/>
    </source>
</evidence>
<evidence type="ECO:0000256" key="1">
    <source>
        <dbReference type="ARBA" id="ARBA00007754"/>
    </source>
</evidence>
<feature type="domain" description="GH26" evidence="6">
    <location>
        <begin position="57"/>
        <end position="409"/>
    </location>
</feature>
<dbReference type="InterPro" id="IPR015295">
    <property type="entry name" value="CBM27"/>
</dbReference>
<dbReference type="Gene3D" id="2.60.40.10">
    <property type="entry name" value="Immunoglobulins"/>
    <property type="match status" value="1"/>
</dbReference>
<evidence type="ECO:0000256" key="2">
    <source>
        <dbReference type="ARBA" id="ARBA00022801"/>
    </source>
</evidence>
<feature type="chain" id="PRO_5045329805" evidence="5">
    <location>
        <begin position="29"/>
        <end position="872"/>
    </location>
</feature>
<gene>
    <name evidence="7" type="ORF">QYB97_19440</name>
</gene>
<comment type="caution">
    <text evidence="7">The sequence shown here is derived from an EMBL/GenBank/DDBJ whole genome shotgun (WGS) entry which is preliminary data.</text>
</comment>
<dbReference type="Gene3D" id="2.60.120.260">
    <property type="entry name" value="Galactose-binding domain-like"/>
    <property type="match status" value="1"/>
</dbReference>
<dbReference type="Proteomes" id="UP001172721">
    <property type="component" value="Unassembled WGS sequence"/>
</dbReference>
<dbReference type="PANTHER" id="PTHR40079">
    <property type="entry name" value="MANNAN ENDO-1,4-BETA-MANNOSIDASE E-RELATED"/>
    <property type="match status" value="1"/>
</dbReference>